<keyword evidence="2" id="KW-0238">DNA-binding</keyword>
<dbReference type="InterPro" id="IPR008920">
    <property type="entry name" value="TF_FadR/GntR_C"/>
</dbReference>
<dbReference type="GO" id="GO:0003700">
    <property type="term" value="F:DNA-binding transcription factor activity"/>
    <property type="evidence" value="ECO:0007669"/>
    <property type="project" value="InterPro"/>
</dbReference>
<evidence type="ECO:0000259" key="4">
    <source>
        <dbReference type="PROSITE" id="PS50949"/>
    </source>
</evidence>
<dbReference type="PROSITE" id="PS50949">
    <property type="entry name" value="HTH_GNTR"/>
    <property type="match status" value="1"/>
</dbReference>
<accession>H0HU34</accession>
<gene>
    <name evidence="5" type="ORF">MAXJ12_18378</name>
</gene>
<dbReference type="PANTHER" id="PTHR43537">
    <property type="entry name" value="TRANSCRIPTIONAL REGULATOR, GNTR FAMILY"/>
    <property type="match status" value="1"/>
</dbReference>
<proteinExistence type="predicted"/>
<dbReference type="Proteomes" id="UP000003250">
    <property type="component" value="Unassembled WGS sequence"/>
</dbReference>
<evidence type="ECO:0000313" key="6">
    <source>
        <dbReference type="Proteomes" id="UP000003250"/>
    </source>
</evidence>
<evidence type="ECO:0000256" key="2">
    <source>
        <dbReference type="ARBA" id="ARBA00023125"/>
    </source>
</evidence>
<dbReference type="SMART" id="SM00895">
    <property type="entry name" value="FCD"/>
    <property type="match status" value="1"/>
</dbReference>
<feature type="domain" description="HTH gntR-type" evidence="4">
    <location>
        <begin position="13"/>
        <end position="81"/>
    </location>
</feature>
<dbReference type="Pfam" id="PF00392">
    <property type="entry name" value="GntR"/>
    <property type="match status" value="1"/>
</dbReference>
<dbReference type="PANTHER" id="PTHR43537:SF5">
    <property type="entry name" value="UXU OPERON TRANSCRIPTIONAL REGULATOR"/>
    <property type="match status" value="1"/>
</dbReference>
<dbReference type="PRINTS" id="PR00035">
    <property type="entry name" value="HTHGNTR"/>
</dbReference>
<protein>
    <submittedName>
        <fullName evidence="5">GntR family transcriptional regulator</fullName>
    </submittedName>
</protein>
<name>H0HU34_9HYPH</name>
<keyword evidence="3" id="KW-0804">Transcription</keyword>
<dbReference type="Gene3D" id="1.10.10.10">
    <property type="entry name" value="Winged helix-like DNA-binding domain superfamily/Winged helix DNA-binding domain"/>
    <property type="match status" value="1"/>
</dbReference>
<dbReference type="InterPro" id="IPR036388">
    <property type="entry name" value="WH-like_DNA-bd_sf"/>
</dbReference>
<keyword evidence="1" id="KW-0805">Transcription regulation</keyword>
<dbReference type="InterPro" id="IPR036390">
    <property type="entry name" value="WH_DNA-bd_sf"/>
</dbReference>
<reference evidence="5 6" key="1">
    <citation type="journal article" date="2012" name="J. Bacteriol.">
        <title>Draft Genome Sequence of Mesorhizobium alhagi CCNWXJ12-2T, a Novel Salt-Resistant Species Isolated from the Desert of Northwestern China.</title>
        <authorList>
            <person name="Zhou M."/>
            <person name="Chen W."/>
            <person name="Chen H."/>
            <person name="Wei G."/>
        </authorList>
    </citation>
    <scope>NUCLEOTIDE SEQUENCE [LARGE SCALE GENOMIC DNA]</scope>
    <source>
        <strain evidence="5 6">CCNWXJ12-2</strain>
    </source>
</reference>
<dbReference type="PATRIC" id="fig|1107882.3.peg.3594"/>
<organism evidence="5 6">
    <name type="scientific">Mesorhizobium alhagi CCNWXJ12-2</name>
    <dbReference type="NCBI Taxonomy" id="1107882"/>
    <lineage>
        <taxon>Bacteria</taxon>
        <taxon>Pseudomonadati</taxon>
        <taxon>Pseudomonadota</taxon>
        <taxon>Alphaproteobacteria</taxon>
        <taxon>Hyphomicrobiales</taxon>
        <taxon>Phyllobacteriaceae</taxon>
        <taxon>Allomesorhizobium</taxon>
    </lineage>
</organism>
<dbReference type="SUPFAM" id="SSF46785">
    <property type="entry name" value="Winged helix' DNA-binding domain"/>
    <property type="match status" value="1"/>
</dbReference>
<evidence type="ECO:0000256" key="1">
    <source>
        <dbReference type="ARBA" id="ARBA00023015"/>
    </source>
</evidence>
<dbReference type="EMBL" id="AHAM01000148">
    <property type="protein sequence ID" value="EHK55761.1"/>
    <property type="molecule type" value="Genomic_DNA"/>
</dbReference>
<dbReference type="Pfam" id="PF07729">
    <property type="entry name" value="FCD"/>
    <property type="match status" value="1"/>
</dbReference>
<evidence type="ECO:0000256" key="3">
    <source>
        <dbReference type="ARBA" id="ARBA00023163"/>
    </source>
</evidence>
<dbReference type="InterPro" id="IPR000524">
    <property type="entry name" value="Tscrpt_reg_HTH_GntR"/>
</dbReference>
<evidence type="ECO:0000313" key="5">
    <source>
        <dbReference type="EMBL" id="EHK55761.1"/>
    </source>
</evidence>
<dbReference type="InterPro" id="IPR011711">
    <property type="entry name" value="GntR_C"/>
</dbReference>
<dbReference type="Gene3D" id="1.20.120.530">
    <property type="entry name" value="GntR ligand-binding domain-like"/>
    <property type="match status" value="1"/>
</dbReference>
<dbReference type="CDD" id="cd07377">
    <property type="entry name" value="WHTH_GntR"/>
    <property type="match status" value="1"/>
</dbReference>
<dbReference type="SMART" id="SM00345">
    <property type="entry name" value="HTH_GNTR"/>
    <property type="match status" value="1"/>
</dbReference>
<sequence length="243" mass="27557">MVRTNEGEMAHLTDNSSLALDRIRKMLNETSFGPDGKLPTERAVAEQLGIGRRSVRRALEVLEAEGRVWRRQGSGTFARPPPSDLHGRIGQIAAETDYMEIMEVRLRIEPQLAQLSALRARSEAIERMRQILRRLDESEDSDGRELWDSAFHRQIAKSAGNRFFLTIFDVVDRVRQDAAWQAIRARARSAAYLAIYSQQHHTILEAIARRDPVKAGEAMRQHLMTLYDNLVHQTSLGSLSDAS</sequence>
<keyword evidence="6" id="KW-1185">Reference proteome</keyword>
<dbReference type="SUPFAM" id="SSF48008">
    <property type="entry name" value="GntR ligand-binding domain-like"/>
    <property type="match status" value="1"/>
</dbReference>
<dbReference type="GO" id="GO:0003677">
    <property type="term" value="F:DNA binding"/>
    <property type="evidence" value="ECO:0007669"/>
    <property type="project" value="UniProtKB-KW"/>
</dbReference>
<dbReference type="AlphaFoldDB" id="H0HU34"/>